<evidence type="ECO:0000313" key="2">
    <source>
        <dbReference type="Proteomes" id="UP000792457"/>
    </source>
</evidence>
<reference evidence="1" key="1">
    <citation type="submission" date="2013-04" db="EMBL/GenBank/DDBJ databases">
        <authorList>
            <person name="Qu J."/>
            <person name="Murali S.C."/>
            <person name="Bandaranaike D."/>
            <person name="Bellair M."/>
            <person name="Blankenburg K."/>
            <person name="Chao H."/>
            <person name="Dinh H."/>
            <person name="Doddapaneni H."/>
            <person name="Downs B."/>
            <person name="Dugan-Rocha S."/>
            <person name="Elkadiri S."/>
            <person name="Gnanaolivu R.D."/>
            <person name="Hernandez B."/>
            <person name="Javaid M."/>
            <person name="Jayaseelan J.C."/>
            <person name="Lee S."/>
            <person name="Li M."/>
            <person name="Ming W."/>
            <person name="Munidasa M."/>
            <person name="Muniz J."/>
            <person name="Nguyen L."/>
            <person name="Ongeri F."/>
            <person name="Osuji N."/>
            <person name="Pu L.-L."/>
            <person name="Puazo M."/>
            <person name="Qu C."/>
            <person name="Quiroz J."/>
            <person name="Raj R."/>
            <person name="Weissenberger G."/>
            <person name="Xin Y."/>
            <person name="Zou X."/>
            <person name="Han Y."/>
            <person name="Richards S."/>
            <person name="Worley K."/>
            <person name="Muzny D."/>
            <person name="Gibbs R."/>
        </authorList>
    </citation>
    <scope>NUCLEOTIDE SEQUENCE</scope>
    <source>
        <strain evidence="1">Sampled in the wild</strain>
    </source>
</reference>
<proteinExistence type="predicted"/>
<dbReference type="OrthoDB" id="6408700at2759"/>
<protein>
    <recommendedName>
        <fullName evidence="3">Integrase catalytic domain-containing protein</fullName>
    </recommendedName>
</protein>
<dbReference type="PANTHER" id="PTHR46585">
    <property type="entry name" value="INTEGRASE CORE DOMAIN CONTAINING PROTEIN"/>
    <property type="match status" value="1"/>
</dbReference>
<evidence type="ECO:0000313" key="1">
    <source>
        <dbReference type="EMBL" id="KAG8227455.1"/>
    </source>
</evidence>
<keyword evidence="2" id="KW-1185">Reference proteome</keyword>
<dbReference type="AlphaFoldDB" id="A0A8K0K353"/>
<dbReference type="SUPFAM" id="SSF53098">
    <property type="entry name" value="Ribonuclease H-like"/>
    <property type="match status" value="1"/>
</dbReference>
<gene>
    <name evidence="1" type="ORF">J437_LFUL015841</name>
</gene>
<sequence>MRNLKQHNDEYLLAVIDTFSKHAWVTPLKAIKVEIKEFTSRFVKRLFKENGFNYYVTQNPDVKVSIEELFNRTLNIRMRRYFTENNTRRYIEILPKLLHGYNHAYHSSIKMSPIDVNEKNVYQEKFIWHCER</sequence>
<dbReference type="Gene3D" id="3.30.420.10">
    <property type="entry name" value="Ribonuclease H-like superfamily/Ribonuclease H"/>
    <property type="match status" value="1"/>
</dbReference>
<reference evidence="1" key="2">
    <citation type="submission" date="2017-10" db="EMBL/GenBank/DDBJ databases">
        <title>Ladona fulva Genome sequencing and assembly.</title>
        <authorList>
            <person name="Murali S."/>
            <person name="Richards S."/>
            <person name="Bandaranaike D."/>
            <person name="Bellair M."/>
            <person name="Blankenburg K."/>
            <person name="Chao H."/>
            <person name="Dinh H."/>
            <person name="Doddapaneni H."/>
            <person name="Dugan-Rocha S."/>
            <person name="Elkadiri S."/>
            <person name="Gnanaolivu R."/>
            <person name="Hernandez B."/>
            <person name="Skinner E."/>
            <person name="Javaid M."/>
            <person name="Lee S."/>
            <person name="Li M."/>
            <person name="Ming W."/>
            <person name="Munidasa M."/>
            <person name="Muniz J."/>
            <person name="Nguyen L."/>
            <person name="Hughes D."/>
            <person name="Osuji N."/>
            <person name="Pu L.-L."/>
            <person name="Puazo M."/>
            <person name="Qu C."/>
            <person name="Quiroz J."/>
            <person name="Raj R."/>
            <person name="Weissenberger G."/>
            <person name="Xin Y."/>
            <person name="Zou X."/>
            <person name="Han Y."/>
            <person name="Worley K."/>
            <person name="Muzny D."/>
            <person name="Gibbs R."/>
        </authorList>
    </citation>
    <scope>NUCLEOTIDE SEQUENCE</scope>
    <source>
        <strain evidence="1">Sampled in the wild</strain>
    </source>
</reference>
<dbReference type="PANTHER" id="PTHR46585:SF1">
    <property type="entry name" value="CHROMO DOMAIN-CONTAINING PROTEIN"/>
    <property type="match status" value="1"/>
</dbReference>
<dbReference type="GO" id="GO:0003676">
    <property type="term" value="F:nucleic acid binding"/>
    <property type="evidence" value="ECO:0007669"/>
    <property type="project" value="InterPro"/>
</dbReference>
<name>A0A8K0K353_LADFU</name>
<dbReference type="InterPro" id="IPR012337">
    <property type="entry name" value="RNaseH-like_sf"/>
</dbReference>
<dbReference type="Proteomes" id="UP000792457">
    <property type="component" value="Unassembled WGS sequence"/>
</dbReference>
<comment type="caution">
    <text evidence="1">The sequence shown here is derived from an EMBL/GenBank/DDBJ whole genome shotgun (WGS) entry which is preliminary data.</text>
</comment>
<dbReference type="InterPro" id="IPR036397">
    <property type="entry name" value="RNaseH_sf"/>
</dbReference>
<evidence type="ECO:0008006" key="3">
    <source>
        <dbReference type="Google" id="ProtNLM"/>
    </source>
</evidence>
<accession>A0A8K0K353</accession>
<dbReference type="EMBL" id="KZ308324">
    <property type="protein sequence ID" value="KAG8227455.1"/>
    <property type="molecule type" value="Genomic_DNA"/>
</dbReference>
<organism evidence="1 2">
    <name type="scientific">Ladona fulva</name>
    <name type="common">Scarce chaser dragonfly</name>
    <name type="synonym">Libellula fulva</name>
    <dbReference type="NCBI Taxonomy" id="123851"/>
    <lineage>
        <taxon>Eukaryota</taxon>
        <taxon>Metazoa</taxon>
        <taxon>Ecdysozoa</taxon>
        <taxon>Arthropoda</taxon>
        <taxon>Hexapoda</taxon>
        <taxon>Insecta</taxon>
        <taxon>Pterygota</taxon>
        <taxon>Palaeoptera</taxon>
        <taxon>Odonata</taxon>
        <taxon>Epiprocta</taxon>
        <taxon>Anisoptera</taxon>
        <taxon>Libelluloidea</taxon>
        <taxon>Libellulidae</taxon>
        <taxon>Ladona</taxon>
    </lineage>
</organism>